<gene>
    <name evidence="2" type="ORF">PLEPLA_LOCUS32513</name>
</gene>
<protein>
    <submittedName>
        <fullName evidence="2">Uncharacterized protein</fullName>
    </submittedName>
</protein>
<name>A0A9N7Z089_PLEPL</name>
<reference evidence="2" key="1">
    <citation type="submission" date="2020-03" db="EMBL/GenBank/DDBJ databases">
        <authorList>
            <person name="Weist P."/>
        </authorList>
    </citation>
    <scope>NUCLEOTIDE SEQUENCE</scope>
</reference>
<evidence type="ECO:0000313" key="3">
    <source>
        <dbReference type="Proteomes" id="UP001153269"/>
    </source>
</evidence>
<keyword evidence="3" id="KW-1185">Reference proteome</keyword>
<evidence type="ECO:0000256" key="1">
    <source>
        <dbReference type="SAM" id="MobiDB-lite"/>
    </source>
</evidence>
<dbReference type="EMBL" id="CADEAL010003447">
    <property type="protein sequence ID" value="CAB1444795.1"/>
    <property type="molecule type" value="Genomic_DNA"/>
</dbReference>
<feature type="region of interest" description="Disordered" evidence="1">
    <location>
        <begin position="1"/>
        <end position="33"/>
    </location>
</feature>
<feature type="compositionally biased region" description="Basic residues" evidence="1">
    <location>
        <begin position="1"/>
        <end position="21"/>
    </location>
</feature>
<comment type="caution">
    <text evidence="2">The sequence shown here is derived from an EMBL/GenBank/DDBJ whole genome shotgun (WGS) entry which is preliminary data.</text>
</comment>
<proteinExistence type="predicted"/>
<evidence type="ECO:0000313" key="2">
    <source>
        <dbReference type="EMBL" id="CAB1444795.1"/>
    </source>
</evidence>
<organism evidence="2 3">
    <name type="scientific">Pleuronectes platessa</name>
    <name type="common">European plaice</name>
    <dbReference type="NCBI Taxonomy" id="8262"/>
    <lineage>
        <taxon>Eukaryota</taxon>
        <taxon>Metazoa</taxon>
        <taxon>Chordata</taxon>
        <taxon>Craniata</taxon>
        <taxon>Vertebrata</taxon>
        <taxon>Euteleostomi</taxon>
        <taxon>Actinopterygii</taxon>
        <taxon>Neopterygii</taxon>
        <taxon>Teleostei</taxon>
        <taxon>Neoteleostei</taxon>
        <taxon>Acanthomorphata</taxon>
        <taxon>Carangaria</taxon>
        <taxon>Pleuronectiformes</taxon>
        <taxon>Pleuronectoidei</taxon>
        <taxon>Pleuronectidae</taxon>
        <taxon>Pleuronectes</taxon>
    </lineage>
</organism>
<dbReference type="AlphaFoldDB" id="A0A9N7Z089"/>
<dbReference type="Proteomes" id="UP001153269">
    <property type="component" value="Unassembled WGS sequence"/>
</dbReference>
<sequence>MPNTARAKKKKKKQQQRHQRKAEREDEGRRARGERIATVITNKNHLSHLCHHGSPNEAQILAIVGRERLGLHFMQTGSRLEPAPVFLPLFPLQSKPNQALTETQAVALVLPQNQTTRFPAPRETRSSIAARYTVCEEIVFIGVGGAGKDPGGLVVE</sequence>
<feature type="compositionally biased region" description="Basic and acidic residues" evidence="1">
    <location>
        <begin position="22"/>
        <end position="33"/>
    </location>
</feature>
<accession>A0A9N7Z089</accession>